<dbReference type="PANTHER" id="PTHR42923">
    <property type="entry name" value="PROTOPORPHYRINOGEN OXIDASE"/>
    <property type="match status" value="1"/>
</dbReference>
<evidence type="ECO:0000313" key="5">
    <source>
        <dbReference type="Proteomes" id="UP000277300"/>
    </source>
</evidence>
<name>A0A3F2RHG3_9STRA</name>
<dbReference type="PANTHER" id="PTHR42923:SF17">
    <property type="entry name" value="AMINE OXIDASE DOMAIN-CONTAINING PROTEIN"/>
    <property type="match status" value="1"/>
</dbReference>
<dbReference type="OrthoDB" id="5977668at2759"/>
<comment type="caution">
    <text evidence="4">The sequence shown here is derived from an EMBL/GenBank/DDBJ whole genome shotgun (WGS) entry which is preliminary data.</text>
</comment>
<dbReference type="AlphaFoldDB" id="A0A3F2RHG3"/>
<dbReference type="Proteomes" id="UP000284657">
    <property type="component" value="Unassembled WGS sequence"/>
</dbReference>
<dbReference type="EMBL" id="MBAD02001561">
    <property type="protein sequence ID" value="RLN53569.1"/>
    <property type="molecule type" value="Genomic_DNA"/>
</dbReference>
<dbReference type="InterPro" id="IPR050464">
    <property type="entry name" value="Zeta_carotene_desat/Oxidored"/>
</dbReference>
<evidence type="ECO:0000313" key="3">
    <source>
        <dbReference type="EMBL" id="RLN53569.1"/>
    </source>
</evidence>
<gene>
    <name evidence="3" type="ORF">BBJ29_005547</name>
    <name evidence="4" type="ORF">BBP00_00007686</name>
</gene>
<keyword evidence="1" id="KW-1133">Transmembrane helix</keyword>
<dbReference type="Gene3D" id="3.50.50.60">
    <property type="entry name" value="FAD/NAD(P)-binding domain"/>
    <property type="match status" value="2"/>
</dbReference>
<reference evidence="5 6" key="1">
    <citation type="submission" date="2018-07" db="EMBL/GenBank/DDBJ databases">
        <title>Genome sequencing of oomycete isolates from Chile give support for New Zealand origin for Phytophthora kernoviae and make available the first Nothophytophthora sp. genome.</title>
        <authorList>
            <person name="Studholme D.J."/>
            <person name="Sanfuentes E."/>
            <person name="Panda P."/>
            <person name="Hill R."/>
            <person name="Sambles C."/>
            <person name="Grant M."/>
            <person name="Williams N.M."/>
            <person name="Mcdougal R.L."/>
        </authorList>
    </citation>
    <scope>NUCLEOTIDE SEQUENCE [LARGE SCALE GENOMIC DNA]</scope>
    <source>
        <strain evidence="4">Chile6</strain>
        <strain evidence="3">Chile7</strain>
    </source>
</reference>
<keyword evidence="1" id="KW-0472">Membrane</keyword>
<evidence type="ECO:0000256" key="1">
    <source>
        <dbReference type="SAM" id="Phobius"/>
    </source>
</evidence>
<dbReference type="SUPFAM" id="SSF51905">
    <property type="entry name" value="FAD/NAD(P)-binding domain"/>
    <property type="match status" value="2"/>
</dbReference>
<feature type="domain" description="Amine oxidase" evidence="2">
    <location>
        <begin position="10"/>
        <end position="283"/>
    </location>
</feature>
<evidence type="ECO:0000313" key="4">
    <source>
        <dbReference type="EMBL" id="RLN57080.1"/>
    </source>
</evidence>
<dbReference type="Proteomes" id="UP000277300">
    <property type="component" value="Unassembled WGS sequence"/>
</dbReference>
<keyword evidence="1" id="KW-0812">Transmembrane</keyword>
<accession>A0A3F2RHG3</accession>
<evidence type="ECO:0000313" key="6">
    <source>
        <dbReference type="Proteomes" id="UP000284657"/>
    </source>
</evidence>
<dbReference type="Pfam" id="PF13450">
    <property type="entry name" value="NAD_binding_8"/>
    <property type="match status" value="1"/>
</dbReference>
<dbReference type="InterPro" id="IPR036188">
    <property type="entry name" value="FAD/NAD-bd_sf"/>
</dbReference>
<evidence type="ECO:0000259" key="2">
    <source>
        <dbReference type="Pfam" id="PF01593"/>
    </source>
</evidence>
<organism evidence="4 5">
    <name type="scientific">Phytophthora kernoviae</name>
    <dbReference type="NCBI Taxonomy" id="325452"/>
    <lineage>
        <taxon>Eukaryota</taxon>
        <taxon>Sar</taxon>
        <taxon>Stramenopiles</taxon>
        <taxon>Oomycota</taxon>
        <taxon>Peronosporomycetes</taxon>
        <taxon>Peronosporales</taxon>
        <taxon>Peronosporaceae</taxon>
        <taxon>Phytophthora</taxon>
    </lineage>
</organism>
<dbReference type="GO" id="GO:0016491">
    <property type="term" value="F:oxidoreductase activity"/>
    <property type="evidence" value="ECO:0007669"/>
    <property type="project" value="InterPro"/>
</dbReference>
<proteinExistence type="predicted"/>
<dbReference type="InterPro" id="IPR002937">
    <property type="entry name" value="Amino_oxidase"/>
</dbReference>
<protein>
    <recommendedName>
        <fullName evidence="2">Amine oxidase domain-containing protein</fullName>
    </recommendedName>
</protein>
<feature type="transmembrane region" description="Helical" evidence="1">
    <location>
        <begin position="946"/>
        <end position="968"/>
    </location>
</feature>
<dbReference type="EMBL" id="MBDO02000328">
    <property type="protein sequence ID" value="RLN57080.1"/>
    <property type="molecule type" value="Genomic_DNA"/>
</dbReference>
<sequence length="974" mass="111347">MKICVVGSGIGGISAAYHLVKDGHEVVLLEKNETLGGHTYDMEIDGEMVDIGFMMFGDSNPNVKAWFKSLGLTKEDGTTKKRIPMSLTVSSNIEDDLQFSSRAPFNGSIFNLFDMRIWRVLRDIYRFTMDLMDMPVKEDITTREWIAEGRYSKEFFHNYFLAFVSVLWTVPKNDVLDLPVTQFLRALKTHSNSLYIPLWQVIMRTLGRRSARPKHLWWYVGSAYIEPFLKIFTEEYSGTVRYNATVDQVEKGGKAVILEGGERIECDHVVLATHADESAHMLRWSEEASRSLMRFYFHKSMMYVHRDPSLLPKANKIWSSWNVLICNEDQYILTYWMNRIQHLNSKKDVFVTITPYEDYEGHQPDPAKTISAFRWDHPRLLADCIPQDDIIQEEGITLSGCWLGRGFHEDGFVAGRRAAAIIRDPKHKKTILYEDPGNILTPAVPPFGVPLNFHLFGATVVGLWIRSSGRVSAQSIGPVARNCHRVVHFRILRSKTQVNTMKICVVGSGIGGISAAYHLVKDGHEVVLIEKNATLGGHTYEMEIDGEMVDIGFMMFGDSNPNIKEWFKSLGITQPDGTTKKRIPMSLTVTSDIKGDMQFSSRAPFHGSVMNLFDTRIWRVLIDIYKFTMDLMTMPVKDDITTREWAAKGRYSDEFFRHYFLAFVSILWTVPKHDVLDLPVTQFLRCLKTHSNSLYIPLWQVILGALGRRTDRPKHLWWYVGSAYIEPFLKFFTEENNGTVRYNATVDQVEKGGKAVILEGGERIECDRVVLATHGDESAHMLRWSEKAYRSLMRFHFHKSMMYVHRDPIMLPPSNKVWSSWNVLITEDDQYVLTYWMNRIQRLNSKKDVFVTITPHDFTGKCPSAEQTISAFRWDHPRLLADCIPQDDIIQEEGITLSGCWLGRGFHEDGFVAGRRAAAIIRDPKHKKTILYEDPGNVPVPAVPPFGIPLGFHLVGATVVGLLGYGIAKFLEKK</sequence>
<dbReference type="Pfam" id="PF01593">
    <property type="entry name" value="Amino_oxidase"/>
    <property type="match status" value="1"/>
</dbReference>